<dbReference type="GO" id="GO:0003684">
    <property type="term" value="F:damaged DNA binding"/>
    <property type="evidence" value="ECO:0007669"/>
    <property type="project" value="TreeGrafter"/>
</dbReference>
<keyword evidence="10" id="KW-0234">DNA repair</keyword>
<evidence type="ECO:0000256" key="3">
    <source>
        <dbReference type="ARBA" id="ARBA00006793"/>
    </source>
</evidence>
<dbReference type="PANTHER" id="PTHR19306">
    <property type="entry name" value="STRUCTURAL MAINTENANCE OF CHROMOSOMES 5,6 SMC5, SMC6"/>
    <property type="match status" value="1"/>
</dbReference>
<dbReference type="Proteomes" id="UP000186136">
    <property type="component" value="Unassembled WGS sequence"/>
</dbReference>
<organism evidence="14 15">
    <name type="scientific">Pichia membranifaciens</name>
    <dbReference type="NCBI Taxonomy" id="4926"/>
    <lineage>
        <taxon>Eukaryota</taxon>
        <taxon>Fungi</taxon>
        <taxon>Dikarya</taxon>
        <taxon>Ascomycota</taxon>
        <taxon>Saccharomycotina</taxon>
        <taxon>Pichiomycetes</taxon>
        <taxon>Pichiales</taxon>
        <taxon>Pichiaceae</taxon>
        <taxon>Pichia</taxon>
    </lineage>
</organism>
<evidence type="ECO:0000256" key="12">
    <source>
        <dbReference type="SAM" id="Coils"/>
    </source>
</evidence>
<comment type="caution">
    <text evidence="14">The sequence shown here is derived from an EMBL/GenBank/DDBJ whole genome shotgun (WGS) entry which is preliminary data.</text>
</comment>
<keyword evidence="9" id="KW-0233">DNA recombination</keyword>
<dbReference type="InterPro" id="IPR003395">
    <property type="entry name" value="RecF/RecN/SMC_N"/>
</dbReference>
<feature type="domain" description="RecF/RecN/SMC N-terminal" evidence="13">
    <location>
        <begin position="23"/>
        <end position="1025"/>
    </location>
</feature>
<evidence type="ECO:0000256" key="10">
    <source>
        <dbReference type="ARBA" id="ARBA00023204"/>
    </source>
</evidence>
<comment type="similarity">
    <text evidence="3">Belongs to the SMC family. SMC6 subfamily.</text>
</comment>
<dbReference type="GO" id="GO:0007059">
    <property type="term" value="P:chromosome segregation"/>
    <property type="evidence" value="ECO:0007669"/>
    <property type="project" value="UniProtKB-ARBA"/>
</dbReference>
<evidence type="ECO:0000313" key="15">
    <source>
        <dbReference type="Proteomes" id="UP000186136"/>
    </source>
</evidence>
<keyword evidence="15" id="KW-1185">Reference proteome</keyword>
<sequence>MTQAPVGAHLIPDDESPSESGVIEKLELFNFMCHKAFSLKLGPQTNFIIGSNGSGKSAVLTGISVALGAKATDTDRGSSLKNLIMHGKNVARAIVTLKNEGPEAYKPAEFGPRIIIERTLKMEGAHTLKIKNSENKVISTTRNTVDAILEYFGITIANPMTILTQTEAKTFLAHSTDKDKFNSFMSGTRLKESFDNIKNIESNTNEIKDILTQNKTVHEEMKAKFKDARKVWNSFKDSDEYAKKKELLIGKKIWAEYKENEKLYSKASELLDKKKAEISENETKKSSITEDIVTMEKAKEELENGLLENYKEKYLHCKEEKDDSKNLITHAKEEIDEINRKLSNIKCNIDDRKKQVTKIDRDIEHEKKKVESSSEENIERLKKFQDKQKETLADLNKEKEEMSSNIEVMKGELDEADRKKRNGVAGMNNEIRGLENRIRDAKQQEHSNRPESAFTQNMVKLMRDIRSQKFQDPVLGPLGLHIELKKDYQKWNPVLESILQRALTSFLITNHRDAQNLSSRVKFFGTGSEISVRQPEIFDYSQYTPQSQYPSILDALKIDDENLKCFLVDSLKLHSTLLVPDRLKAQQELENDRQNLISSIICFVDNNILRIYKKNGAFQSDPINIGNGNNSVARLRIEGDSLTLRLERDLQEIKKSRDDKLKEFEERSQHFRSELKDLQKNLSNIKQQSREISQSIEKTNDKLESLAIGTFRLESLIEEKESIEANLSLEVQRLEPIQAELHKAQKGLETQIELYRSISEDYNNSRRVYEKKLKELNGFDSNIQFGKGNIRTLDSTNIKLESDVAKLNDYLTKTSDVMKTLEAQANEFCSLEEAQLRSGISTKSIDEEISSINRYLEEIENRQGLTKEQAELNLISANSGLKEIETKFSDTIGLYNKLCAALENRLNNLLQTTYLTFQEVESVFISALRIRRFRGKIEFNVKKGTLTLKVATKETAPLRSVESFSGGEKSYGQIAFLFAIWGPMHSRVRGLDEFDVFMDNINRRIALKLILSKVAENPKRQTIFITPLGVANVEGLDKKTVNIHEISPPERANA</sequence>
<evidence type="ECO:0000259" key="13">
    <source>
        <dbReference type="Pfam" id="PF02463"/>
    </source>
</evidence>
<dbReference type="GO" id="GO:0005634">
    <property type="term" value="C:nucleus"/>
    <property type="evidence" value="ECO:0007669"/>
    <property type="project" value="UniProtKB-SubCell"/>
</dbReference>
<evidence type="ECO:0000256" key="2">
    <source>
        <dbReference type="ARBA" id="ARBA00004286"/>
    </source>
</evidence>
<dbReference type="Pfam" id="PF02463">
    <property type="entry name" value="SMC_N"/>
    <property type="match status" value="1"/>
</dbReference>
<dbReference type="EMBL" id="BDGI01000050">
    <property type="protein sequence ID" value="GAV27956.1"/>
    <property type="molecule type" value="Genomic_DNA"/>
</dbReference>
<dbReference type="InterPro" id="IPR027417">
    <property type="entry name" value="P-loop_NTPase"/>
</dbReference>
<dbReference type="GO" id="GO:0000724">
    <property type="term" value="P:double-strand break repair via homologous recombination"/>
    <property type="evidence" value="ECO:0007669"/>
    <property type="project" value="TreeGrafter"/>
</dbReference>
<dbReference type="GO" id="GO:0035861">
    <property type="term" value="C:site of double-strand break"/>
    <property type="evidence" value="ECO:0007669"/>
    <property type="project" value="TreeGrafter"/>
</dbReference>
<evidence type="ECO:0000256" key="8">
    <source>
        <dbReference type="ARBA" id="ARBA00023054"/>
    </source>
</evidence>
<keyword evidence="7" id="KW-0067">ATP-binding</keyword>
<evidence type="ECO:0000313" key="14">
    <source>
        <dbReference type="EMBL" id="GAV27956.1"/>
    </source>
</evidence>
<evidence type="ECO:0000256" key="9">
    <source>
        <dbReference type="ARBA" id="ARBA00023172"/>
    </source>
</evidence>
<dbReference type="OrthoDB" id="10265785at2759"/>
<comment type="subcellular location">
    <subcellularLocation>
        <location evidence="2">Chromosome</location>
    </subcellularLocation>
    <subcellularLocation>
        <location evidence="1">Nucleus</location>
    </subcellularLocation>
</comment>
<proteinExistence type="inferred from homology"/>
<dbReference type="GO" id="GO:0003697">
    <property type="term" value="F:single-stranded DNA binding"/>
    <property type="evidence" value="ECO:0007669"/>
    <property type="project" value="TreeGrafter"/>
</dbReference>
<dbReference type="GO" id="GO:0005524">
    <property type="term" value="F:ATP binding"/>
    <property type="evidence" value="ECO:0007669"/>
    <property type="project" value="UniProtKB-KW"/>
</dbReference>
<reference evidence="14 15" key="1">
    <citation type="submission" date="2016-08" db="EMBL/GenBank/DDBJ databases">
        <title>Whole genome shotgun sequence of Pichia membranifaciens KS47-1.</title>
        <authorList>
            <person name="Konishi M."/>
            <person name="Ishida M."/>
            <person name="Arakawa T."/>
            <person name="Kato Y."/>
            <person name="Horiuchi J."/>
        </authorList>
    </citation>
    <scope>NUCLEOTIDE SEQUENCE [LARGE SCALE GENOMIC DNA]</scope>
    <source>
        <strain evidence="14 15">KS47-1</strain>
    </source>
</reference>
<evidence type="ECO:0000256" key="5">
    <source>
        <dbReference type="ARBA" id="ARBA00022741"/>
    </source>
</evidence>
<feature type="coiled-coil region" evidence="12">
    <location>
        <begin position="661"/>
        <end position="733"/>
    </location>
</feature>
<dbReference type="PANTHER" id="PTHR19306:SF6">
    <property type="entry name" value="STRUCTURAL MAINTENANCE OF CHROMOSOMES PROTEIN 6"/>
    <property type="match status" value="1"/>
</dbReference>
<evidence type="ECO:0000256" key="1">
    <source>
        <dbReference type="ARBA" id="ARBA00004123"/>
    </source>
</evidence>
<accession>A0A1Q2YEG8</accession>
<protein>
    <recommendedName>
        <fullName evidence="13">RecF/RecN/SMC N-terminal domain-containing protein</fullName>
    </recommendedName>
</protein>
<evidence type="ECO:0000256" key="7">
    <source>
        <dbReference type="ARBA" id="ARBA00022840"/>
    </source>
</evidence>
<name>A0A1Q2YEG8_9ASCO</name>
<feature type="coiled-coil region" evidence="12">
    <location>
        <begin position="307"/>
        <end position="444"/>
    </location>
</feature>
<dbReference type="AlphaFoldDB" id="A0A1Q2YEG8"/>
<dbReference type="SUPFAM" id="SSF52540">
    <property type="entry name" value="P-loop containing nucleoside triphosphate hydrolases"/>
    <property type="match status" value="1"/>
</dbReference>
<gene>
    <name evidence="14" type="ORF">PMKS-001424</name>
</gene>
<keyword evidence="8 12" id="KW-0175">Coiled coil</keyword>
<evidence type="ECO:0000256" key="11">
    <source>
        <dbReference type="ARBA" id="ARBA00023242"/>
    </source>
</evidence>
<keyword evidence="4" id="KW-0158">Chromosome</keyword>
<keyword evidence="6" id="KW-0227">DNA damage</keyword>
<evidence type="ECO:0000256" key="6">
    <source>
        <dbReference type="ARBA" id="ARBA00022763"/>
    </source>
</evidence>
<evidence type="ECO:0000256" key="4">
    <source>
        <dbReference type="ARBA" id="ARBA00022454"/>
    </source>
</evidence>
<keyword evidence="5" id="KW-0547">Nucleotide-binding</keyword>
<dbReference type="Gene3D" id="3.40.50.300">
    <property type="entry name" value="P-loop containing nucleotide triphosphate hydrolases"/>
    <property type="match status" value="2"/>
</dbReference>
<dbReference type="GO" id="GO:0030915">
    <property type="term" value="C:Smc5-Smc6 complex"/>
    <property type="evidence" value="ECO:0007669"/>
    <property type="project" value="TreeGrafter"/>
</dbReference>
<keyword evidence="11" id="KW-0539">Nucleus</keyword>